<keyword evidence="2" id="KW-0548">Nucleotidyltransferase</keyword>
<reference evidence="2" key="1">
    <citation type="journal article" date="2019" name="Sci. Rep.">
        <title>Draft genome of Tanacetum cinerariifolium, the natural source of mosquito coil.</title>
        <authorList>
            <person name="Yamashiro T."/>
            <person name="Shiraishi A."/>
            <person name="Satake H."/>
            <person name="Nakayama K."/>
        </authorList>
    </citation>
    <scope>NUCLEOTIDE SEQUENCE</scope>
</reference>
<gene>
    <name evidence="2" type="ORF">Tci_610597</name>
</gene>
<dbReference type="PANTHER" id="PTHR33116">
    <property type="entry name" value="REVERSE TRANSCRIPTASE ZINC-BINDING DOMAIN-CONTAINING PROTEIN-RELATED-RELATED"/>
    <property type="match status" value="1"/>
</dbReference>
<name>A0A699JHN5_TANCI</name>
<feature type="domain" description="Reverse transcriptase" evidence="1">
    <location>
        <begin position="448"/>
        <end position="723"/>
    </location>
</feature>
<keyword evidence="2" id="KW-0695">RNA-directed DNA polymerase</keyword>
<comment type="caution">
    <text evidence="2">The sequence shown here is derived from an EMBL/GenBank/DDBJ whole genome shotgun (WGS) entry which is preliminary data.</text>
</comment>
<dbReference type="InterPro" id="IPR000477">
    <property type="entry name" value="RT_dom"/>
</dbReference>
<evidence type="ECO:0000259" key="1">
    <source>
        <dbReference type="PROSITE" id="PS50878"/>
    </source>
</evidence>
<dbReference type="AlphaFoldDB" id="A0A699JHN5"/>
<accession>A0A699JHN5</accession>
<dbReference type="Pfam" id="PF00078">
    <property type="entry name" value="RVT_1"/>
    <property type="match status" value="1"/>
</dbReference>
<dbReference type="PANTHER" id="PTHR33116:SF78">
    <property type="entry name" value="OS12G0587133 PROTEIN"/>
    <property type="match status" value="1"/>
</dbReference>
<dbReference type="InterPro" id="IPR036691">
    <property type="entry name" value="Endo/exonu/phosph_ase_sf"/>
</dbReference>
<dbReference type="PROSITE" id="PS50878">
    <property type="entry name" value="RT_POL"/>
    <property type="match status" value="1"/>
</dbReference>
<proteinExistence type="predicted"/>
<dbReference type="Gene3D" id="3.60.10.10">
    <property type="entry name" value="Endonuclease/exonuclease/phosphatase"/>
    <property type="match status" value="1"/>
</dbReference>
<sequence>WTPDFNIEEDDFSDSDVESLQAKNNDNFNKDDSDIEEVPEIIFKHGDQGESKYPVVKDQLNDGLEDAQSEDPFSLYKLLNKKRPNSDVAPQSVEEPKYPPGFTPLEKTTDHSNMENLQNSKDQIEEPNASKTVPVTKLNVNGDASVCSGHFQNVGTPKTGGFIIQLMEDLIKIGQTMGYKMDGCINNISEIVNIQGAQDPSVGNSGGILCVWDPNLFCKEHYTVSDYFIAVICKWVPNGKNFVIILVYAPNELSGRKMLLQYLNILIDSWKGEVIVMGDFNEVCSLDERFDRYLFDHRPILLREANLYYGPILFRFDHYWFEIYGFDSFVVDTWRVPLSSNLNPMLRLVTKLKHLKVRIHKWIKEKNVKSVIIKKGLKTKLADIDHSLDKGEVSFDSLEERMRIMSKLADLEKIDSIELAQKAKIKWSIEGDENSKYFHGIINKQRNNIAIRGILVDGAWIEEPRIVKNEFFNHFKDRPISLIGSLYKIIAKLLANRLVPVMGNLVNEVQSAFIDNRQVLDGPFILNEILQWCKAKKKKTMLFKVYFEKAFDSVRWDFLDDVLKKFGFGKRWCDWIQSSLRSSRGSILVNESPTSEFQFHKGLKQGDPLYLFLFILIMESLHLSFQNVVNAGMFKGINFENSLHLSHLFYADDVVFIGQWCDSNIKIIIRVLDCFFRASCLRINFLKSKIMGIDVDSLIVDLATADIGCMTLKSPFSYLGVKISGRMRCINCWEEIINKILSRLSKWKMKTLSIGGRLTLLKSVLGAMPIYYMSMFKVPKLVLKKIELKKIESIRSHFFKGLDLKDQKISLVKWENVLASKEKGGRGVSSFYALNRALIFKWIWRFHT</sequence>
<dbReference type="CDD" id="cd01650">
    <property type="entry name" value="RT_nLTR_like"/>
    <property type="match status" value="1"/>
</dbReference>
<dbReference type="SUPFAM" id="SSF56219">
    <property type="entry name" value="DNase I-like"/>
    <property type="match status" value="1"/>
</dbReference>
<feature type="non-terminal residue" evidence="2">
    <location>
        <position position="1"/>
    </location>
</feature>
<protein>
    <submittedName>
        <fullName evidence="2">RNA-directed DNA polymerase, eukaryota</fullName>
    </submittedName>
</protein>
<evidence type="ECO:0000313" key="2">
    <source>
        <dbReference type="EMBL" id="GFA38625.1"/>
    </source>
</evidence>
<dbReference type="GO" id="GO:0003964">
    <property type="term" value="F:RNA-directed DNA polymerase activity"/>
    <property type="evidence" value="ECO:0007669"/>
    <property type="project" value="UniProtKB-KW"/>
</dbReference>
<dbReference type="EMBL" id="BKCJ010415099">
    <property type="protein sequence ID" value="GFA38625.1"/>
    <property type="molecule type" value="Genomic_DNA"/>
</dbReference>
<keyword evidence="2" id="KW-0808">Transferase</keyword>
<organism evidence="2">
    <name type="scientific">Tanacetum cinerariifolium</name>
    <name type="common">Dalmatian daisy</name>
    <name type="synonym">Chrysanthemum cinerariifolium</name>
    <dbReference type="NCBI Taxonomy" id="118510"/>
    <lineage>
        <taxon>Eukaryota</taxon>
        <taxon>Viridiplantae</taxon>
        <taxon>Streptophyta</taxon>
        <taxon>Embryophyta</taxon>
        <taxon>Tracheophyta</taxon>
        <taxon>Spermatophyta</taxon>
        <taxon>Magnoliopsida</taxon>
        <taxon>eudicotyledons</taxon>
        <taxon>Gunneridae</taxon>
        <taxon>Pentapetalae</taxon>
        <taxon>asterids</taxon>
        <taxon>campanulids</taxon>
        <taxon>Asterales</taxon>
        <taxon>Asteraceae</taxon>
        <taxon>Asteroideae</taxon>
        <taxon>Anthemideae</taxon>
        <taxon>Anthemidinae</taxon>
        <taxon>Tanacetum</taxon>
    </lineage>
</organism>